<name>A0A0H3I974_PECPM</name>
<gene>
    <name evidence="1" type="ordered locus">W5S_4472</name>
    <name evidence="2" type="ORF">F6Q06_21865</name>
</gene>
<evidence type="ECO:0000313" key="3">
    <source>
        <dbReference type="Proteomes" id="UP000008044"/>
    </source>
</evidence>
<dbReference type="PATRIC" id="fig|1166016.3.peg.4545"/>
<protein>
    <submittedName>
        <fullName evidence="1">Uncharacterized protein</fullName>
    </submittedName>
</protein>
<accession>A0A0H3I974</accession>
<reference evidence="2" key="4">
    <citation type="submission" date="2024-05" db="EMBL/GenBank/DDBJ databases">
        <title>Identification of Pectobacterium versatile causing blackleg of potato from New York State with a whole genome sequencing approach.</title>
        <authorList>
            <person name="Ma X."/>
            <person name="Swingle B."/>
        </authorList>
    </citation>
    <scope>NUCLEOTIDE SEQUENCE</scope>
    <source>
        <strain evidence="2">NY1588A</strain>
    </source>
</reference>
<organism evidence="1 3">
    <name type="scientific">Pectobacterium parmentieri</name>
    <dbReference type="NCBI Taxonomy" id="1905730"/>
    <lineage>
        <taxon>Bacteria</taxon>
        <taxon>Pseudomonadati</taxon>
        <taxon>Pseudomonadota</taxon>
        <taxon>Gammaproteobacteria</taxon>
        <taxon>Enterobacterales</taxon>
        <taxon>Pectobacteriaceae</taxon>
        <taxon>Pectobacterium</taxon>
    </lineage>
</organism>
<dbReference type="EMBL" id="WABS01000065">
    <property type="protein sequence ID" value="MBI0557110.1"/>
    <property type="molecule type" value="Genomic_DNA"/>
</dbReference>
<evidence type="ECO:0000313" key="2">
    <source>
        <dbReference type="EMBL" id="MBI0557110.1"/>
    </source>
</evidence>
<sequence length="218" mass="25608">MILKNIYIFPELEDYGKEIVYPFKEQSRSICNFLERKIKDLKYNSKGFRTVCFVGKRHPSKDFFVNSSNVLNVDIYIDESRYKSTTIYCLNSYFIEIIKSGLDKCGDILPIAEITSALNEFENGGYVNEWVHKKRFFKNQNITCSLVCNHSIKDFRLSLKIMRADDVIFNEVILITPPDELAYHYKFKDIIIDNDEVIVTTKLHSEPDNVLFRFKLKP</sequence>
<dbReference type="eggNOG" id="ENOG5032Z5V">
    <property type="taxonomic scope" value="Bacteria"/>
</dbReference>
<reference evidence="1" key="2">
    <citation type="submission" date="2012-03" db="EMBL/GenBank/DDBJ databases">
        <authorList>
            <person name="Koskinen P."/>
            <person name="Laine P."/>
            <person name="Niemi O."/>
            <person name="Nykyri J."/>
            <person name="Harjunpaa H."/>
            <person name="Auvinen P."/>
            <person name="Paulin L."/>
            <person name="Pirhonen M."/>
            <person name="Palva T."/>
            <person name="Holm L."/>
        </authorList>
    </citation>
    <scope>NUCLEOTIDE SEQUENCE</scope>
    <source>
        <strain evidence="1">SCC3193</strain>
    </source>
</reference>
<dbReference type="STRING" id="1905730.W5S_4472"/>
<dbReference type="Proteomes" id="UP001194579">
    <property type="component" value="Unassembled WGS sequence"/>
</dbReference>
<dbReference type="EMBL" id="CP003415">
    <property type="protein sequence ID" value="AFI92518.1"/>
    <property type="molecule type" value="Genomic_DNA"/>
</dbReference>
<keyword evidence="4" id="KW-1185">Reference proteome</keyword>
<evidence type="ECO:0000313" key="1">
    <source>
        <dbReference type="EMBL" id="AFI92518.1"/>
    </source>
</evidence>
<dbReference type="Proteomes" id="UP000008044">
    <property type="component" value="Chromosome"/>
</dbReference>
<dbReference type="RefSeq" id="WP_014701898.1">
    <property type="nucleotide sequence ID" value="NC_017845.1"/>
</dbReference>
<evidence type="ECO:0000313" key="4">
    <source>
        <dbReference type="Proteomes" id="UP001194579"/>
    </source>
</evidence>
<dbReference type="AlphaFoldDB" id="A0A0H3I974"/>
<proteinExistence type="predicted"/>
<dbReference type="KEGG" id="pec:W5S_4472"/>
<dbReference type="HOGENOM" id="CLU_1249747_0_0_6"/>
<reference evidence="1 3" key="1">
    <citation type="journal article" date="2012" name="J. Bacteriol.">
        <title>Genome sequence of Pectobacterium sp. strain SCC3193.</title>
        <authorList>
            <person name="Koskinen J.P."/>
            <person name="Laine P."/>
            <person name="Niemi O."/>
            <person name="Nykyri J."/>
            <person name="Harjunpaa H."/>
            <person name="Auvinen P."/>
            <person name="Paulin L."/>
            <person name="Pirhonen M."/>
            <person name="Palva T."/>
            <person name="Holm L."/>
        </authorList>
    </citation>
    <scope>NUCLEOTIDE SEQUENCE [LARGE SCALE GENOMIC DNA]</scope>
    <source>
        <strain evidence="1 3">SCC3193</strain>
    </source>
</reference>
<reference evidence="4" key="3">
    <citation type="submission" date="2023-07" db="EMBL/GenBank/DDBJ databases">
        <title>Identification of Pectobacterium versatile causing blackleg of potato from New York State with a whole genome sequencing approach.</title>
        <authorList>
            <person name="Ma X."/>
            <person name="Swingle B."/>
        </authorList>
    </citation>
    <scope>NUCLEOTIDE SEQUENCE [LARGE SCALE GENOMIC DNA]</scope>
    <source>
        <strain evidence="4">NY1588A</strain>
    </source>
</reference>